<evidence type="ECO:0000256" key="4">
    <source>
        <dbReference type="ARBA" id="ARBA00022723"/>
    </source>
</evidence>
<dbReference type="Proteomes" id="UP000218702">
    <property type="component" value="Chromosome"/>
</dbReference>
<evidence type="ECO:0000313" key="9">
    <source>
        <dbReference type="EMBL" id="BAZ87908.1"/>
    </source>
</evidence>
<dbReference type="InterPro" id="IPR002716">
    <property type="entry name" value="PIN_dom"/>
</dbReference>
<dbReference type="SUPFAM" id="SSF88723">
    <property type="entry name" value="PIN domain-like"/>
    <property type="match status" value="1"/>
</dbReference>
<gene>
    <name evidence="9" type="ORF">NIES806_41400</name>
</gene>
<dbReference type="EMBL" id="AP018316">
    <property type="protein sequence ID" value="BAZ87908.1"/>
    <property type="molecule type" value="Genomic_DNA"/>
</dbReference>
<organism evidence="9 10">
    <name type="scientific">Dolichospermum compactum NIES-806</name>
    <dbReference type="NCBI Taxonomy" id="1973481"/>
    <lineage>
        <taxon>Bacteria</taxon>
        <taxon>Bacillati</taxon>
        <taxon>Cyanobacteriota</taxon>
        <taxon>Cyanophyceae</taxon>
        <taxon>Nostocales</taxon>
        <taxon>Aphanizomenonaceae</taxon>
        <taxon>Dolichospermum</taxon>
        <taxon>Dolichospermum compactum</taxon>
    </lineage>
</organism>
<dbReference type="GO" id="GO:0046872">
    <property type="term" value="F:metal ion binding"/>
    <property type="evidence" value="ECO:0007669"/>
    <property type="project" value="UniProtKB-KW"/>
</dbReference>
<evidence type="ECO:0000256" key="3">
    <source>
        <dbReference type="ARBA" id="ARBA00022722"/>
    </source>
</evidence>
<evidence type="ECO:0000256" key="7">
    <source>
        <dbReference type="ARBA" id="ARBA00038093"/>
    </source>
</evidence>
<keyword evidence="2" id="KW-1277">Toxin-antitoxin system</keyword>
<evidence type="ECO:0000256" key="5">
    <source>
        <dbReference type="ARBA" id="ARBA00022801"/>
    </source>
</evidence>
<dbReference type="AlphaFoldDB" id="A0A1Z4V8Y8"/>
<reference evidence="9 10" key="1">
    <citation type="submission" date="2017-06" db="EMBL/GenBank/DDBJ databases">
        <title>Genome sequencing of cyanobaciteial culture collection at National Institute for Environmental Studies (NIES).</title>
        <authorList>
            <person name="Hirose Y."/>
            <person name="Shimura Y."/>
            <person name="Fujisawa T."/>
            <person name="Nakamura Y."/>
            <person name="Kawachi M."/>
        </authorList>
    </citation>
    <scope>NUCLEOTIDE SEQUENCE [LARGE SCALE GENOMIC DNA]</scope>
    <source>
        <strain evidence="9 10">NIES-806</strain>
    </source>
</reference>
<dbReference type="Pfam" id="PF01850">
    <property type="entry name" value="PIN"/>
    <property type="match status" value="1"/>
</dbReference>
<dbReference type="CDD" id="cd18744">
    <property type="entry name" value="PIN_VapC4-5_FitB-like"/>
    <property type="match status" value="1"/>
</dbReference>
<proteinExistence type="inferred from homology"/>
<dbReference type="InterPro" id="IPR050556">
    <property type="entry name" value="Type_II_TA_system_RNase"/>
</dbReference>
<keyword evidence="4" id="KW-0479">Metal-binding</keyword>
<keyword evidence="5" id="KW-0378">Hydrolase</keyword>
<dbReference type="InterPro" id="IPR029060">
    <property type="entry name" value="PIN-like_dom_sf"/>
</dbReference>
<dbReference type="GO" id="GO:0016787">
    <property type="term" value="F:hydrolase activity"/>
    <property type="evidence" value="ECO:0007669"/>
    <property type="project" value="UniProtKB-KW"/>
</dbReference>
<dbReference type="RefSeq" id="WP_096670181.1">
    <property type="nucleotide sequence ID" value="NZ_AP018316.1"/>
</dbReference>
<evidence type="ECO:0000313" key="10">
    <source>
        <dbReference type="Proteomes" id="UP000218702"/>
    </source>
</evidence>
<keyword evidence="6" id="KW-0460">Magnesium</keyword>
<dbReference type="GO" id="GO:0004518">
    <property type="term" value="F:nuclease activity"/>
    <property type="evidence" value="ECO:0007669"/>
    <property type="project" value="UniProtKB-KW"/>
</dbReference>
<evidence type="ECO:0000256" key="6">
    <source>
        <dbReference type="ARBA" id="ARBA00022842"/>
    </source>
</evidence>
<evidence type="ECO:0000259" key="8">
    <source>
        <dbReference type="Pfam" id="PF01850"/>
    </source>
</evidence>
<comment type="similarity">
    <text evidence="7">Belongs to the PINc/VapC protein family.</text>
</comment>
<comment type="cofactor">
    <cofactor evidence="1">
        <name>Mg(2+)</name>
        <dbReference type="ChEBI" id="CHEBI:18420"/>
    </cofactor>
</comment>
<sequence length="133" mass="15217">MNYLLDTNIVSFAIRKNLQVTERIEDIKAQRKSISISCITYFEMRRGFLAVDAPKQRERFNKFCQNYPIIFLDDLAILEKAAEIHANLRLKGLPIQTEDVLIAATAMIKGLTVVSNDSDLTRVEGLSLENWLQ</sequence>
<feature type="domain" description="PIN" evidence="8">
    <location>
        <begin position="3"/>
        <end position="125"/>
    </location>
</feature>
<dbReference type="PANTHER" id="PTHR33653">
    <property type="entry name" value="RIBONUCLEASE VAPC2"/>
    <property type="match status" value="1"/>
</dbReference>
<evidence type="ECO:0000256" key="2">
    <source>
        <dbReference type="ARBA" id="ARBA00022649"/>
    </source>
</evidence>
<evidence type="ECO:0000256" key="1">
    <source>
        <dbReference type="ARBA" id="ARBA00001946"/>
    </source>
</evidence>
<dbReference type="OrthoDB" id="531354at2"/>
<dbReference type="PANTHER" id="PTHR33653:SF1">
    <property type="entry name" value="RIBONUCLEASE VAPC2"/>
    <property type="match status" value="1"/>
</dbReference>
<dbReference type="KEGG" id="dcm:NIES806_41400"/>
<dbReference type="Gene3D" id="3.40.50.1010">
    <property type="entry name" value="5'-nuclease"/>
    <property type="match status" value="1"/>
</dbReference>
<protein>
    <submittedName>
        <fullName evidence="9">PilT protein</fullName>
    </submittedName>
</protein>
<keyword evidence="3" id="KW-0540">Nuclease</keyword>
<accession>A0A1Z4V8Y8</accession>
<keyword evidence="10" id="KW-1185">Reference proteome</keyword>
<name>A0A1Z4V8Y8_9CYAN</name>